<dbReference type="EMBL" id="RSEC01000021">
    <property type="protein sequence ID" value="RSD23615.1"/>
    <property type="molecule type" value="Genomic_DNA"/>
</dbReference>
<evidence type="ECO:0000256" key="1">
    <source>
        <dbReference type="SAM" id="Phobius"/>
    </source>
</evidence>
<reference evidence="2 3" key="1">
    <citation type="submission" date="2018-12" db="EMBL/GenBank/DDBJ databases">
        <title>Amycolatopsis eburnea sp. nov. actinomycete associate with arbuscular mycorrhiza fungal spore.</title>
        <authorList>
            <person name="Lumyong S."/>
            <person name="Chaiya L."/>
        </authorList>
    </citation>
    <scope>NUCLEOTIDE SEQUENCE [LARGE SCALE GENOMIC DNA]</scope>
    <source>
        <strain evidence="2 3">GLM-1</strain>
    </source>
</reference>
<evidence type="ECO:0000313" key="3">
    <source>
        <dbReference type="Proteomes" id="UP000267081"/>
    </source>
</evidence>
<sequence length="143" mass="15200">MVMQRTITRVLLVVFGLVEAVVGIWPLLSPTGFYQDFPGFRTGWVAMDGAFNEHLLRDFGGLNLALAALLIGAAVIATTAVARLAGVAALLFGLPHFLYHLGHVAHFVRLDQVLIIATTGLGVVVPLVVLLVPGRRVSPPATP</sequence>
<evidence type="ECO:0008006" key="4">
    <source>
        <dbReference type="Google" id="ProtNLM"/>
    </source>
</evidence>
<comment type="caution">
    <text evidence="2">The sequence shown here is derived from an EMBL/GenBank/DDBJ whole genome shotgun (WGS) entry which is preliminary data.</text>
</comment>
<name>A0A427TIW3_9PSEU</name>
<accession>A0A427TIW3</accession>
<dbReference type="AlphaFoldDB" id="A0A427TIW3"/>
<keyword evidence="1" id="KW-1133">Transmembrane helix</keyword>
<dbReference type="OrthoDB" id="74134at2"/>
<feature type="transmembrane region" description="Helical" evidence="1">
    <location>
        <begin position="113"/>
        <end position="133"/>
    </location>
</feature>
<dbReference type="Proteomes" id="UP000267081">
    <property type="component" value="Unassembled WGS sequence"/>
</dbReference>
<protein>
    <recommendedName>
        <fullName evidence="4">DUF4345 domain-containing protein</fullName>
    </recommendedName>
</protein>
<evidence type="ECO:0000313" key="2">
    <source>
        <dbReference type="EMBL" id="RSD23615.1"/>
    </source>
</evidence>
<organism evidence="2 3">
    <name type="scientific">Amycolatopsis eburnea</name>
    <dbReference type="NCBI Taxonomy" id="2267691"/>
    <lineage>
        <taxon>Bacteria</taxon>
        <taxon>Bacillati</taxon>
        <taxon>Actinomycetota</taxon>
        <taxon>Actinomycetes</taxon>
        <taxon>Pseudonocardiales</taxon>
        <taxon>Pseudonocardiaceae</taxon>
        <taxon>Amycolatopsis</taxon>
    </lineage>
</organism>
<gene>
    <name evidence="2" type="ORF">EIY87_04200</name>
</gene>
<keyword evidence="1" id="KW-0472">Membrane</keyword>
<keyword evidence="1" id="KW-0812">Transmembrane</keyword>
<keyword evidence="3" id="KW-1185">Reference proteome</keyword>
<feature type="transmembrane region" description="Helical" evidence="1">
    <location>
        <begin position="7"/>
        <end position="28"/>
    </location>
</feature>
<proteinExistence type="predicted"/>
<feature type="transmembrane region" description="Helical" evidence="1">
    <location>
        <begin position="64"/>
        <end position="92"/>
    </location>
</feature>